<name>A0A6J4HYC3_9ACTN</name>
<feature type="compositionally biased region" description="Pro residues" evidence="1">
    <location>
        <begin position="245"/>
        <end position="256"/>
    </location>
</feature>
<feature type="non-terminal residue" evidence="2">
    <location>
        <position position="256"/>
    </location>
</feature>
<reference evidence="2" key="1">
    <citation type="submission" date="2020-02" db="EMBL/GenBank/DDBJ databases">
        <authorList>
            <person name="Meier V. D."/>
        </authorList>
    </citation>
    <scope>NUCLEOTIDE SEQUENCE</scope>
    <source>
        <strain evidence="2">AVDCRST_MAG10</strain>
    </source>
</reference>
<protein>
    <submittedName>
        <fullName evidence="2">Uncharacterized protein</fullName>
    </submittedName>
</protein>
<dbReference type="AlphaFoldDB" id="A0A6J4HYC3"/>
<sequence length="256" mass="27872">ERARRPDLDHRAPVPPAPRGDRRLHGAGMRAHPRGSAPPAPGRSGAVRLAVAHVRRGDGHRVRPGGRRSHAHPRRAHHLPGHRRRSPRRRDPLGRLRLHLAQPGEVFDDRHRPLVGRLPDRGGHPGPGCGGGCDRSRLPVERGRGDRRRRRRLGRLSRTVPRDRRQLQTSGGLVAGAGHPGRATARRRPGRRRPAVPGLAGSVGPRRPHRTGGRPPARGRPVGMGRRRAAGPRGHHRPGDRHPPSALPPPGLVGGL</sequence>
<feature type="compositionally biased region" description="Basic residues" evidence="1">
    <location>
        <begin position="184"/>
        <end position="194"/>
    </location>
</feature>
<feature type="compositionally biased region" description="Basic residues" evidence="1">
    <location>
        <begin position="145"/>
        <end position="155"/>
    </location>
</feature>
<feature type="region of interest" description="Disordered" evidence="1">
    <location>
        <begin position="117"/>
        <end position="256"/>
    </location>
</feature>
<feature type="compositionally biased region" description="Basic and acidic residues" evidence="1">
    <location>
        <begin position="134"/>
        <end position="144"/>
    </location>
</feature>
<feature type="non-terminal residue" evidence="2">
    <location>
        <position position="1"/>
    </location>
</feature>
<feature type="compositionally biased region" description="Basic and acidic residues" evidence="1">
    <location>
        <begin position="1"/>
        <end position="12"/>
    </location>
</feature>
<gene>
    <name evidence="2" type="ORF">AVDCRST_MAG10-1552</name>
</gene>
<feature type="compositionally biased region" description="Low complexity" evidence="1">
    <location>
        <begin position="213"/>
        <end position="224"/>
    </location>
</feature>
<accession>A0A6J4HYC3</accession>
<feature type="compositionally biased region" description="Basic residues" evidence="1">
    <location>
        <begin position="225"/>
        <end position="239"/>
    </location>
</feature>
<dbReference type="EMBL" id="CADCTB010000094">
    <property type="protein sequence ID" value="CAA9236326.1"/>
    <property type="molecule type" value="Genomic_DNA"/>
</dbReference>
<proteinExistence type="predicted"/>
<feature type="compositionally biased region" description="Gly residues" evidence="1">
    <location>
        <begin position="124"/>
        <end position="133"/>
    </location>
</feature>
<organism evidence="2">
    <name type="scientific">uncultured Acidimicrobiales bacterium</name>
    <dbReference type="NCBI Taxonomy" id="310071"/>
    <lineage>
        <taxon>Bacteria</taxon>
        <taxon>Bacillati</taxon>
        <taxon>Actinomycetota</taxon>
        <taxon>Acidimicrobiia</taxon>
        <taxon>Acidimicrobiales</taxon>
        <taxon>environmental samples</taxon>
    </lineage>
</organism>
<feature type="compositionally biased region" description="Basic residues" evidence="1">
    <location>
        <begin position="62"/>
        <end position="88"/>
    </location>
</feature>
<evidence type="ECO:0000256" key="1">
    <source>
        <dbReference type="SAM" id="MobiDB-lite"/>
    </source>
</evidence>
<evidence type="ECO:0000313" key="2">
    <source>
        <dbReference type="EMBL" id="CAA9236326.1"/>
    </source>
</evidence>
<feature type="region of interest" description="Disordered" evidence="1">
    <location>
        <begin position="1"/>
        <end position="92"/>
    </location>
</feature>